<organism evidence="1 2">
    <name type="scientific">Dendrothele bispora (strain CBS 962.96)</name>
    <dbReference type="NCBI Taxonomy" id="1314807"/>
    <lineage>
        <taxon>Eukaryota</taxon>
        <taxon>Fungi</taxon>
        <taxon>Dikarya</taxon>
        <taxon>Basidiomycota</taxon>
        <taxon>Agaricomycotina</taxon>
        <taxon>Agaricomycetes</taxon>
        <taxon>Agaricomycetidae</taxon>
        <taxon>Agaricales</taxon>
        <taxon>Agaricales incertae sedis</taxon>
        <taxon>Dendrothele</taxon>
    </lineage>
</organism>
<protein>
    <submittedName>
        <fullName evidence="1">Uncharacterized protein</fullName>
    </submittedName>
</protein>
<reference evidence="1 2" key="1">
    <citation type="journal article" date="2019" name="Nat. Ecol. Evol.">
        <title>Megaphylogeny resolves global patterns of mushroom evolution.</title>
        <authorList>
            <person name="Varga T."/>
            <person name="Krizsan K."/>
            <person name="Foldi C."/>
            <person name="Dima B."/>
            <person name="Sanchez-Garcia M."/>
            <person name="Sanchez-Ramirez S."/>
            <person name="Szollosi G.J."/>
            <person name="Szarkandi J.G."/>
            <person name="Papp V."/>
            <person name="Albert L."/>
            <person name="Andreopoulos W."/>
            <person name="Angelini C."/>
            <person name="Antonin V."/>
            <person name="Barry K.W."/>
            <person name="Bougher N.L."/>
            <person name="Buchanan P."/>
            <person name="Buyck B."/>
            <person name="Bense V."/>
            <person name="Catcheside P."/>
            <person name="Chovatia M."/>
            <person name="Cooper J."/>
            <person name="Damon W."/>
            <person name="Desjardin D."/>
            <person name="Finy P."/>
            <person name="Geml J."/>
            <person name="Haridas S."/>
            <person name="Hughes K."/>
            <person name="Justo A."/>
            <person name="Karasinski D."/>
            <person name="Kautmanova I."/>
            <person name="Kiss B."/>
            <person name="Kocsube S."/>
            <person name="Kotiranta H."/>
            <person name="LaButti K.M."/>
            <person name="Lechner B.E."/>
            <person name="Liimatainen K."/>
            <person name="Lipzen A."/>
            <person name="Lukacs Z."/>
            <person name="Mihaltcheva S."/>
            <person name="Morgado L.N."/>
            <person name="Niskanen T."/>
            <person name="Noordeloos M.E."/>
            <person name="Ohm R.A."/>
            <person name="Ortiz-Santana B."/>
            <person name="Ovrebo C."/>
            <person name="Racz N."/>
            <person name="Riley R."/>
            <person name="Savchenko A."/>
            <person name="Shiryaev A."/>
            <person name="Soop K."/>
            <person name="Spirin V."/>
            <person name="Szebenyi C."/>
            <person name="Tomsovsky M."/>
            <person name="Tulloss R.E."/>
            <person name="Uehling J."/>
            <person name="Grigoriev I.V."/>
            <person name="Vagvolgyi C."/>
            <person name="Papp T."/>
            <person name="Martin F.M."/>
            <person name="Miettinen O."/>
            <person name="Hibbett D.S."/>
            <person name="Nagy L.G."/>
        </authorList>
    </citation>
    <scope>NUCLEOTIDE SEQUENCE [LARGE SCALE GENOMIC DNA]</scope>
    <source>
        <strain evidence="1 2">CBS 962.96</strain>
    </source>
</reference>
<evidence type="ECO:0000313" key="2">
    <source>
        <dbReference type="Proteomes" id="UP000297245"/>
    </source>
</evidence>
<proteinExistence type="predicted"/>
<gene>
    <name evidence="1" type="ORF">K435DRAFT_972674</name>
</gene>
<dbReference type="EMBL" id="ML179884">
    <property type="protein sequence ID" value="THU80654.1"/>
    <property type="molecule type" value="Genomic_DNA"/>
</dbReference>
<keyword evidence="2" id="KW-1185">Reference proteome</keyword>
<sequence>MMDASKNAIDKGEYTVCGPTFLKPTYRFQWCRAVLPWSLVAEGRIGSRDSTTKQQLLPMPPLHPTTGFCHITLAPPPPMSHYFSRNCPLQVFLSSLNRAYLIAQT</sequence>
<accession>A0A4S8KXB6</accession>
<evidence type="ECO:0000313" key="1">
    <source>
        <dbReference type="EMBL" id="THU80654.1"/>
    </source>
</evidence>
<dbReference type="AlphaFoldDB" id="A0A4S8KXB6"/>
<dbReference type="Proteomes" id="UP000297245">
    <property type="component" value="Unassembled WGS sequence"/>
</dbReference>
<name>A0A4S8KXB6_DENBC</name>